<dbReference type="GO" id="GO:0001786">
    <property type="term" value="F:phosphatidylserine binding"/>
    <property type="evidence" value="ECO:0007669"/>
    <property type="project" value="TreeGrafter"/>
</dbReference>
<keyword evidence="2 7" id="KW-0677">Repeat</keyword>
<dbReference type="AlphaFoldDB" id="A0A835UHH5"/>
<evidence type="ECO:0000256" key="5">
    <source>
        <dbReference type="ARBA" id="ARBA00023302"/>
    </source>
</evidence>
<feature type="binding site" evidence="6">
    <location>
        <position position="68"/>
    </location>
    <ligand>
        <name>Ca(2+)</name>
        <dbReference type="ChEBI" id="CHEBI:29108"/>
        <label>1</label>
    </ligand>
</feature>
<proteinExistence type="inferred from homology"/>
<dbReference type="GO" id="GO:0009651">
    <property type="term" value="P:response to salt stress"/>
    <property type="evidence" value="ECO:0007669"/>
    <property type="project" value="TreeGrafter"/>
</dbReference>
<dbReference type="GO" id="GO:0005544">
    <property type="term" value="F:calcium-dependent phospholipid binding"/>
    <property type="evidence" value="ECO:0007669"/>
    <property type="project" value="UniProtKB-KW"/>
</dbReference>
<dbReference type="Pfam" id="PF00191">
    <property type="entry name" value="Annexin"/>
    <property type="match status" value="4"/>
</dbReference>
<dbReference type="InterPro" id="IPR009118">
    <property type="entry name" value="AnnexinD_plant"/>
</dbReference>
<dbReference type="GO" id="GO:0005509">
    <property type="term" value="F:calcium ion binding"/>
    <property type="evidence" value="ECO:0007669"/>
    <property type="project" value="InterPro"/>
</dbReference>
<evidence type="ECO:0000256" key="3">
    <source>
        <dbReference type="ARBA" id="ARBA00022837"/>
    </source>
</evidence>
<feature type="binding site" evidence="6">
    <location>
        <position position="255"/>
    </location>
    <ligand>
        <name>Ca(2+)</name>
        <dbReference type="ChEBI" id="CHEBI:29108"/>
        <label>2</label>
    </ligand>
</feature>
<dbReference type="GO" id="GO:0009408">
    <property type="term" value="P:response to heat"/>
    <property type="evidence" value="ECO:0007669"/>
    <property type="project" value="TreeGrafter"/>
</dbReference>
<dbReference type="Proteomes" id="UP000636800">
    <property type="component" value="Chromosome 10"/>
</dbReference>
<evidence type="ECO:0000256" key="4">
    <source>
        <dbReference type="ARBA" id="ARBA00023216"/>
    </source>
</evidence>
<dbReference type="GO" id="GO:0009409">
    <property type="term" value="P:response to cold"/>
    <property type="evidence" value="ECO:0007669"/>
    <property type="project" value="TreeGrafter"/>
</dbReference>
<comment type="similarity">
    <text evidence="7">Belongs to the annexin family.</text>
</comment>
<evidence type="ECO:0000256" key="1">
    <source>
        <dbReference type="ARBA" id="ARBA00022723"/>
    </source>
</evidence>
<dbReference type="InterPro" id="IPR001464">
    <property type="entry name" value="Annexin"/>
</dbReference>
<dbReference type="FunFam" id="1.10.220.10:FF:000008">
    <property type="entry name" value="Annexin"/>
    <property type="match status" value="1"/>
</dbReference>
<evidence type="ECO:0000256" key="7">
    <source>
        <dbReference type="RuleBase" id="RU003540"/>
    </source>
</evidence>
<keyword evidence="9" id="KW-1185">Reference proteome</keyword>
<dbReference type="FunFam" id="1.10.220.10:FF:000001">
    <property type="entry name" value="Annexin"/>
    <property type="match status" value="1"/>
</dbReference>
<dbReference type="PRINTS" id="PR00196">
    <property type="entry name" value="ANNEXIN"/>
</dbReference>
<organism evidence="8 9">
    <name type="scientific">Vanilla planifolia</name>
    <name type="common">Vanilla</name>
    <dbReference type="NCBI Taxonomy" id="51239"/>
    <lineage>
        <taxon>Eukaryota</taxon>
        <taxon>Viridiplantae</taxon>
        <taxon>Streptophyta</taxon>
        <taxon>Embryophyta</taxon>
        <taxon>Tracheophyta</taxon>
        <taxon>Spermatophyta</taxon>
        <taxon>Magnoliopsida</taxon>
        <taxon>Liliopsida</taxon>
        <taxon>Asparagales</taxon>
        <taxon>Orchidaceae</taxon>
        <taxon>Vanilloideae</taxon>
        <taxon>Vanilleae</taxon>
        <taxon>Vanilla</taxon>
    </lineage>
</organism>
<dbReference type="PRINTS" id="PR01814">
    <property type="entry name" value="ANNEXINPLANT"/>
</dbReference>
<evidence type="ECO:0000313" key="8">
    <source>
        <dbReference type="EMBL" id="KAG0463284.1"/>
    </source>
</evidence>
<dbReference type="InterPro" id="IPR018252">
    <property type="entry name" value="Annexin_repeat_CS"/>
</dbReference>
<comment type="domain">
    <text evidence="7">A pair of annexin repeats may form one binding site for calcium and phospholipid.</text>
</comment>
<feature type="binding site" evidence="6">
    <location>
        <position position="257"/>
    </location>
    <ligand>
        <name>Ca(2+)</name>
        <dbReference type="ChEBI" id="CHEBI:29108"/>
        <label>2</label>
    </ligand>
</feature>
<dbReference type="GO" id="GO:0005886">
    <property type="term" value="C:plasma membrane"/>
    <property type="evidence" value="ECO:0007669"/>
    <property type="project" value="TreeGrafter"/>
</dbReference>
<keyword evidence="1 6" id="KW-0479">Metal-binding</keyword>
<dbReference type="OrthoDB" id="10263272at2759"/>
<dbReference type="FunFam" id="1.10.220.10:FF:000006">
    <property type="entry name" value="Annexin"/>
    <property type="match status" value="1"/>
</dbReference>
<dbReference type="PROSITE" id="PS00223">
    <property type="entry name" value="ANNEXIN_1"/>
    <property type="match status" value="1"/>
</dbReference>
<dbReference type="PROSITE" id="PS51897">
    <property type="entry name" value="ANNEXIN_2"/>
    <property type="match status" value="4"/>
</dbReference>
<dbReference type="SUPFAM" id="SSF47874">
    <property type="entry name" value="Annexin"/>
    <property type="match status" value="1"/>
</dbReference>
<name>A0A835UHH5_VANPL</name>
<keyword evidence="4 7" id="KW-0041">Annexin</keyword>
<keyword evidence="5 7" id="KW-0111">Calcium/phospholipid-binding</keyword>
<comment type="caution">
    <text evidence="8">The sequence shown here is derived from an EMBL/GenBank/DDBJ whole genome shotgun (WGS) entry which is preliminary data.</text>
</comment>
<evidence type="ECO:0000256" key="2">
    <source>
        <dbReference type="ARBA" id="ARBA00022737"/>
    </source>
</evidence>
<feature type="binding site" evidence="6">
    <location>
        <position position="297"/>
    </location>
    <ligand>
        <name>Ca(2+)</name>
        <dbReference type="ChEBI" id="CHEBI:29108"/>
        <label>2</label>
    </ligand>
</feature>
<dbReference type="EMBL" id="JADCNL010000010">
    <property type="protein sequence ID" value="KAG0463284.1"/>
    <property type="molecule type" value="Genomic_DNA"/>
</dbReference>
<sequence length="312" mass="35371">MATLKVPSPVPSPVEDAERLRKACQGWGTDEKTVISILAHRDATQRLQIMNTYEELYKENLIKRLESELSGDFEKAVYRWMFNPVDREAFLAKYALSKGLDFRVLIEISCIGSTSHLLAVKQAYQACYKRSIEEDVASKTSGDLRKLLVGLVSTYRYDGHEVDTGLAVTEAKLLHDVISKKDFNNEEVLRILTTRSKPQLRAIFNRYKDEYGAAITKNLTSDDGDEFASALRIAMRCIASSHNYFEKLLRTAMDKPGTDEDTLTRVIVTRADTDLKDIKEIYEKRANKSLEQAISKETSGHYKNFLLALLGN</sequence>
<feature type="binding site" evidence="6">
    <location>
        <position position="298"/>
    </location>
    <ligand>
        <name>Ca(2+)</name>
        <dbReference type="ChEBI" id="CHEBI:29108"/>
        <label>3</label>
    </ligand>
</feature>
<dbReference type="GO" id="GO:0009414">
    <property type="term" value="P:response to water deprivation"/>
    <property type="evidence" value="ECO:0007669"/>
    <property type="project" value="TreeGrafter"/>
</dbReference>
<dbReference type="PANTHER" id="PTHR10502">
    <property type="entry name" value="ANNEXIN"/>
    <property type="match status" value="1"/>
</dbReference>
<dbReference type="GO" id="GO:0005737">
    <property type="term" value="C:cytoplasm"/>
    <property type="evidence" value="ECO:0007669"/>
    <property type="project" value="TreeGrafter"/>
</dbReference>
<dbReference type="InterPro" id="IPR018502">
    <property type="entry name" value="Annexin_repeat"/>
</dbReference>
<feature type="binding site" evidence="6">
    <location>
        <position position="26"/>
    </location>
    <ligand>
        <name>Ca(2+)</name>
        <dbReference type="ChEBI" id="CHEBI:29108"/>
        <label>1</label>
    </ligand>
</feature>
<feature type="binding site" evidence="6">
    <location>
        <position position="28"/>
    </location>
    <ligand>
        <name>Ca(2+)</name>
        <dbReference type="ChEBI" id="CHEBI:29108"/>
        <label>1</label>
    </ligand>
</feature>
<accession>A0A835UHH5</accession>
<evidence type="ECO:0000313" key="9">
    <source>
        <dbReference type="Proteomes" id="UP000636800"/>
    </source>
</evidence>
<dbReference type="InterPro" id="IPR037104">
    <property type="entry name" value="Annexin_sf"/>
</dbReference>
<protein>
    <recommendedName>
        <fullName evidence="7">Annexin</fullName>
    </recommendedName>
</protein>
<keyword evidence="3 6" id="KW-0106">Calcium</keyword>
<dbReference type="FunFam" id="1.10.220.10:FF:000009">
    <property type="entry name" value="Annexin"/>
    <property type="match status" value="1"/>
</dbReference>
<dbReference type="Gene3D" id="1.10.220.10">
    <property type="entry name" value="Annexin"/>
    <property type="match status" value="4"/>
</dbReference>
<reference evidence="8 9" key="1">
    <citation type="journal article" date="2020" name="Nat. Food">
        <title>A phased Vanilla planifolia genome enables genetic improvement of flavour and production.</title>
        <authorList>
            <person name="Hasing T."/>
            <person name="Tang H."/>
            <person name="Brym M."/>
            <person name="Khazi F."/>
            <person name="Huang T."/>
            <person name="Chambers A.H."/>
        </authorList>
    </citation>
    <scope>NUCLEOTIDE SEQUENCE [LARGE SCALE GENOMIC DNA]</scope>
    <source>
        <tissue evidence="8">Leaf</tissue>
    </source>
</reference>
<dbReference type="SMART" id="SM00335">
    <property type="entry name" value="ANX"/>
    <property type="match status" value="4"/>
</dbReference>
<evidence type="ECO:0000256" key="6">
    <source>
        <dbReference type="PIRSR" id="PIRSR609118-1"/>
    </source>
</evidence>
<gene>
    <name evidence="8" type="ORF">HPP92_019353</name>
</gene>
<dbReference type="PANTHER" id="PTHR10502:SF193">
    <property type="entry name" value="ANNEXIN D8"/>
    <property type="match status" value="1"/>
</dbReference>